<sequence>MTATLCDDHAHEETPLLSKQKEKQPTPLPKLQLSILMLLQLAEPMTSQCISPFINQLIGELDVTGGDERKIGYYAGLIVRTMTSIHLAMELVIRPYRSETRVAHGFAGFMFFYDFLWSLENVLGVGGQVSDRFSSLTFTLGQSGVTGITLYSRCLVGLLNGNIGVMKSMVAELADSTNLAQAFSLMPVVWSIGATLGPFMGGSLARPHDRWPHIFSHPFWIEYPYFLPCAGSAIFSAFAFVISAIYLKETVKKANPKAEKADPEQEASEEVPKPVEDGPLPLRKLLVWPVIVSVANYGTLAFLEIAFWAIQPLFLSTPIEFGGLGQTPASIGLILGLSGMGNGIFQALFFAKIVRRWGTKRTFIVGLSSLIVMFILFPIINMIARQSGTSTLVWVLVSIQAFITFLVELSYGCIFMFITTAAPNRQSLGSTNGIGQLVASIVRAIGPASATSLFALSVERNWMGGYAVFLILIISTILSLFVADLLPENSWSEDE</sequence>
<evidence type="ECO:0000313" key="8">
    <source>
        <dbReference type="EMBL" id="KAJ3486844.1"/>
    </source>
</evidence>
<feature type="transmembrane region" description="Helical" evidence="6">
    <location>
        <begin position="392"/>
        <end position="417"/>
    </location>
</feature>
<feature type="transmembrane region" description="Helical" evidence="6">
    <location>
        <begin position="363"/>
        <end position="380"/>
    </location>
</feature>
<proteinExistence type="predicted"/>
<dbReference type="InterPro" id="IPR020846">
    <property type="entry name" value="MFS_dom"/>
</dbReference>
<comment type="caution">
    <text evidence="8">The sequence shown here is derived from an EMBL/GenBank/DDBJ whole genome shotgun (WGS) entry which is preliminary data.</text>
</comment>
<dbReference type="PANTHER" id="PTHR23504:SF15">
    <property type="entry name" value="MAJOR FACILITATOR SUPERFAMILY (MFS) PROFILE DOMAIN-CONTAINING PROTEIN"/>
    <property type="match status" value="1"/>
</dbReference>
<feature type="transmembrane region" description="Helical" evidence="6">
    <location>
        <begin position="139"/>
        <end position="161"/>
    </location>
</feature>
<name>A0AAD5YIH3_9APHY</name>
<comment type="subcellular location">
    <subcellularLocation>
        <location evidence="1">Membrane</location>
        <topology evidence="1">Multi-pass membrane protein</topology>
    </subcellularLocation>
</comment>
<dbReference type="Pfam" id="PF07690">
    <property type="entry name" value="MFS_1"/>
    <property type="match status" value="1"/>
</dbReference>
<feature type="transmembrane region" description="Helical" evidence="6">
    <location>
        <begin position="225"/>
        <end position="247"/>
    </location>
</feature>
<dbReference type="Proteomes" id="UP001212997">
    <property type="component" value="Unassembled WGS sequence"/>
</dbReference>
<evidence type="ECO:0000256" key="6">
    <source>
        <dbReference type="SAM" id="Phobius"/>
    </source>
</evidence>
<feature type="domain" description="Major facilitator superfamily (MFS) profile" evidence="7">
    <location>
        <begin position="32"/>
        <end position="490"/>
    </location>
</feature>
<evidence type="ECO:0000259" key="7">
    <source>
        <dbReference type="PROSITE" id="PS50850"/>
    </source>
</evidence>
<dbReference type="InterPro" id="IPR011701">
    <property type="entry name" value="MFS"/>
</dbReference>
<evidence type="ECO:0000313" key="9">
    <source>
        <dbReference type="Proteomes" id="UP001212997"/>
    </source>
</evidence>
<feature type="transmembrane region" description="Helical" evidence="6">
    <location>
        <begin position="285"/>
        <end position="310"/>
    </location>
</feature>
<evidence type="ECO:0000256" key="1">
    <source>
        <dbReference type="ARBA" id="ARBA00004141"/>
    </source>
</evidence>
<keyword evidence="3 6" id="KW-0812">Transmembrane</keyword>
<feature type="transmembrane region" description="Helical" evidence="6">
    <location>
        <begin position="182"/>
        <end position="205"/>
    </location>
</feature>
<gene>
    <name evidence="8" type="ORF">NLI96_g3944</name>
</gene>
<dbReference type="InterPro" id="IPR036259">
    <property type="entry name" value="MFS_trans_sf"/>
</dbReference>
<dbReference type="GO" id="GO:0022857">
    <property type="term" value="F:transmembrane transporter activity"/>
    <property type="evidence" value="ECO:0007669"/>
    <property type="project" value="InterPro"/>
</dbReference>
<evidence type="ECO:0000256" key="4">
    <source>
        <dbReference type="ARBA" id="ARBA00022989"/>
    </source>
</evidence>
<keyword evidence="2" id="KW-0813">Transport</keyword>
<feature type="transmembrane region" description="Helical" evidence="6">
    <location>
        <begin position="330"/>
        <end position="351"/>
    </location>
</feature>
<protein>
    <recommendedName>
        <fullName evidence="7">Major facilitator superfamily (MFS) profile domain-containing protein</fullName>
    </recommendedName>
</protein>
<dbReference type="PANTHER" id="PTHR23504">
    <property type="entry name" value="MAJOR FACILITATOR SUPERFAMILY DOMAIN-CONTAINING PROTEIN 10"/>
    <property type="match status" value="1"/>
</dbReference>
<dbReference type="Gene3D" id="1.20.1250.20">
    <property type="entry name" value="MFS general substrate transporter like domains"/>
    <property type="match status" value="1"/>
</dbReference>
<feature type="transmembrane region" description="Helical" evidence="6">
    <location>
        <begin position="464"/>
        <end position="486"/>
    </location>
</feature>
<evidence type="ECO:0000256" key="5">
    <source>
        <dbReference type="ARBA" id="ARBA00023136"/>
    </source>
</evidence>
<keyword evidence="4 6" id="KW-1133">Transmembrane helix</keyword>
<keyword evidence="5 6" id="KW-0472">Membrane</keyword>
<feature type="transmembrane region" description="Helical" evidence="6">
    <location>
        <begin position="101"/>
        <end position="119"/>
    </location>
</feature>
<evidence type="ECO:0000256" key="2">
    <source>
        <dbReference type="ARBA" id="ARBA00022448"/>
    </source>
</evidence>
<accession>A0AAD5YIH3</accession>
<organism evidence="8 9">
    <name type="scientific">Meripilus lineatus</name>
    <dbReference type="NCBI Taxonomy" id="2056292"/>
    <lineage>
        <taxon>Eukaryota</taxon>
        <taxon>Fungi</taxon>
        <taxon>Dikarya</taxon>
        <taxon>Basidiomycota</taxon>
        <taxon>Agaricomycotina</taxon>
        <taxon>Agaricomycetes</taxon>
        <taxon>Polyporales</taxon>
        <taxon>Meripilaceae</taxon>
        <taxon>Meripilus</taxon>
    </lineage>
</organism>
<reference evidence="8" key="1">
    <citation type="submission" date="2022-07" db="EMBL/GenBank/DDBJ databases">
        <title>Genome Sequence of Physisporinus lineatus.</title>
        <authorList>
            <person name="Buettner E."/>
        </authorList>
    </citation>
    <scope>NUCLEOTIDE SEQUENCE</scope>
    <source>
        <strain evidence="8">VT162</strain>
    </source>
</reference>
<dbReference type="EMBL" id="JANAWD010000109">
    <property type="protein sequence ID" value="KAJ3486844.1"/>
    <property type="molecule type" value="Genomic_DNA"/>
</dbReference>
<keyword evidence="9" id="KW-1185">Reference proteome</keyword>
<dbReference type="AlphaFoldDB" id="A0AAD5YIH3"/>
<dbReference type="PROSITE" id="PS50850">
    <property type="entry name" value="MFS"/>
    <property type="match status" value="1"/>
</dbReference>
<evidence type="ECO:0000256" key="3">
    <source>
        <dbReference type="ARBA" id="ARBA00022692"/>
    </source>
</evidence>
<dbReference type="SUPFAM" id="SSF103473">
    <property type="entry name" value="MFS general substrate transporter"/>
    <property type="match status" value="1"/>
</dbReference>
<dbReference type="GO" id="GO:0016020">
    <property type="term" value="C:membrane"/>
    <property type="evidence" value="ECO:0007669"/>
    <property type="project" value="UniProtKB-SubCell"/>
</dbReference>